<evidence type="ECO:0000259" key="1">
    <source>
        <dbReference type="PROSITE" id="PS50987"/>
    </source>
</evidence>
<dbReference type="CDD" id="cd00090">
    <property type="entry name" value="HTH_ARSR"/>
    <property type="match status" value="1"/>
</dbReference>
<dbReference type="PROSITE" id="PS50987">
    <property type="entry name" value="HTH_ARSR_2"/>
    <property type="match status" value="1"/>
</dbReference>
<keyword evidence="3" id="KW-1185">Reference proteome</keyword>
<name>K2MPI8_9HYPH</name>
<evidence type="ECO:0000313" key="3">
    <source>
        <dbReference type="Proteomes" id="UP000006786"/>
    </source>
</evidence>
<dbReference type="Gene3D" id="1.10.10.10">
    <property type="entry name" value="Winged helix-like DNA-binding domain superfamily/Winged helix DNA-binding domain"/>
    <property type="match status" value="1"/>
</dbReference>
<dbReference type="PANTHER" id="PTHR38600">
    <property type="entry name" value="TRANSCRIPTIONAL REGULATORY PROTEIN"/>
    <property type="match status" value="1"/>
</dbReference>
<evidence type="ECO:0000313" key="2">
    <source>
        <dbReference type="EMBL" id="EKF19212.1"/>
    </source>
</evidence>
<dbReference type="SUPFAM" id="SSF46785">
    <property type="entry name" value="Winged helix' DNA-binding domain"/>
    <property type="match status" value="1"/>
</dbReference>
<dbReference type="InterPro" id="IPR036390">
    <property type="entry name" value="WH_DNA-bd_sf"/>
</dbReference>
<dbReference type="RefSeq" id="WP_008596284.1">
    <property type="nucleotide sequence ID" value="NZ_AMRM01000008.1"/>
</dbReference>
<accession>K2MPI8</accession>
<dbReference type="PANTHER" id="PTHR38600:SF2">
    <property type="entry name" value="SLL0088 PROTEIN"/>
    <property type="match status" value="1"/>
</dbReference>
<dbReference type="eggNOG" id="COG0640">
    <property type="taxonomic scope" value="Bacteria"/>
</dbReference>
<dbReference type="PRINTS" id="PR00778">
    <property type="entry name" value="HTHARSR"/>
</dbReference>
<dbReference type="PATRIC" id="fig|391937.3.peg.1805"/>
<dbReference type="Proteomes" id="UP000006786">
    <property type="component" value="Unassembled WGS sequence"/>
</dbReference>
<dbReference type="SMART" id="SM00418">
    <property type="entry name" value="HTH_ARSR"/>
    <property type="match status" value="1"/>
</dbReference>
<reference evidence="2 3" key="1">
    <citation type="journal article" date="2012" name="J. Bacteriol.">
        <title>Genome Sequence of Nitratireductor pacificus Type Strain pht-3B.</title>
        <authorList>
            <person name="Lai Q."/>
            <person name="Li G."/>
            <person name="Shao Z."/>
        </authorList>
    </citation>
    <scope>NUCLEOTIDE SEQUENCE [LARGE SCALE GENOMIC DNA]</scope>
    <source>
        <strain evidence="3">pht-3B</strain>
    </source>
</reference>
<dbReference type="AlphaFoldDB" id="K2MPI8"/>
<dbReference type="OrthoDB" id="9790747at2"/>
<comment type="caution">
    <text evidence="2">The sequence shown here is derived from an EMBL/GenBank/DDBJ whole genome shotgun (WGS) entry which is preliminary data.</text>
</comment>
<dbReference type="STRING" id="391937.NA2_08781"/>
<protein>
    <submittedName>
        <fullName evidence="2">ArsR family transcriptional regulator</fullName>
    </submittedName>
</protein>
<dbReference type="NCBIfam" id="NF033788">
    <property type="entry name" value="HTH_metalloreg"/>
    <property type="match status" value="1"/>
</dbReference>
<sequence>MVEFQSPHLDAVFHALSDPTRRSMLHRLTDGEQSVSQLAEPFDMSLAGASKHVRVLETAGLVRRRVAGRTHYCRLEAQHLAEAQAWLRRYERYWAGRLDALEALLVAEDRQKRDGKG</sequence>
<dbReference type="Pfam" id="PF12840">
    <property type="entry name" value="HTH_20"/>
    <property type="match status" value="1"/>
</dbReference>
<dbReference type="EMBL" id="AMRM01000008">
    <property type="protein sequence ID" value="EKF19212.1"/>
    <property type="molecule type" value="Genomic_DNA"/>
</dbReference>
<dbReference type="GO" id="GO:0003700">
    <property type="term" value="F:DNA-binding transcription factor activity"/>
    <property type="evidence" value="ECO:0007669"/>
    <property type="project" value="InterPro"/>
</dbReference>
<feature type="domain" description="HTH arsR-type" evidence="1">
    <location>
        <begin position="1"/>
        <end position="95"/>
    </location>
</feature>
<gene>
    <name evidence="2" type="ORF">NA2_08781</name>
</gene>
<dbReference type="InterPro" id="IPR001845">
    <property type="entry name" value="HTH_ArsR_DNA-bd_dom"/>
</dbReference>
<dbReference type="InterPro" id="IPR036388">
    <property type="entry name" value="WH-like_DNA-bd_sf"/>
</dbReference>
<organism evidence="2 3">
    <name type="scientific">Nitratireductor pacificus pht-3B</name>
    <dbReference type="NCBI Taxonomy" id="391937"/>
    <lineage>
        <taxon>Bacteria</taxon>
        <taxon>Pseudomonadati</taxon>
        <taxon>Pseudomonadota</taxon>
        <taxon>Alphaproteobacteria</taxon>
        <taxon>Hyphomicrobiales</taxon>
        <taxon>Phyllobacteriaceae</taxon>
        <taxon>Nitratireductor</taxon>
    </lineage>
</organism>
<dbReference type="InterPro" id="IPR011991">
    <property type="entry name" value="ArsR-like_HTH"/>
</dbReference>
<proteinExistence type="predicted"/>